<dbReference type="Gene3D" id="1.10.10.60">
    <property type="entry name" value="Homeodomain-like"/>
    <property type="match status" value="1"/>
</dbReference>
<dbReference type="GO" id="GO:0043565">
    <property type="term" value="F:sequence-specific DNA binding"/>
    <property type="evidence" value="ECO:0007669"/>
    <property type="project" value="InterPro"/>
</dbReference>
<dbReference type="SUPFAM" id="SSF46689">
    <property type="entry name" value="Homeodomain-like"/>
    <property type="match status" value="2"/>
</dbReference>
<organism evidence="4 5">
    <name type="scientific">Leisingera caerulea</name>
    <name type="common">Phaeobacter caeruleus</name>
    <dbReference type="NCBI Taxonomy" id="506591"/>
    <lineage>
        <taxon>Bacteria</taxon>
        <taxon>Pseudomonadati</taxon>
        <taxon>Pseudomonadota</taxon>
        <taxon>Alphaproteobacteria</taxon>
        <taxon>Rhodobacterales</taxon>
        <taxon>Roseobacteraceae</taxon>
        <taxon>Leisingera</taxon>
    </lineage>
</organism>
<gene>
    <name evidence="4" type="ORF">K3721_20305</name>
</gene>
<feature type="domain" description="HTH araC/xylS-type" evidence="3">
    <location>
        <begin position="216"/>
        <end position="314"/>
    </location>
</feature>
<keyword evidence="1" id="KW-0805">Transcription regulation</keyword>
<reference evidence="4" key="1">
    <citation type="submission" date="2021-08" db="EMBL/GenBank/DDBJ databases">
        <authorList>
            <person name="Nwanade C."/>
            <person name="Wang M."/>
            <person name="Masoudi A."/>
            <person name="Yu Z."/>
            <person name="Liu J."/>
        </authorList>
    </citation>
    <scope>NUCLEOTIDE SEQUENCE</scope>
    <source>
        <strain evidence="4">S122</strain>
        <plasmid evidence="4">unnamed4</plasmid>
    </source>
</reference>
<evidence type="ECO:0000256" key="2">
    <source>
        <dbReference type="ARBA" id="ARBA00023163"/>
    </source>
</evidence>
<dbReference type="InterPro" id="IPR052158">
    <property type="entry name" value="INH-QAR"/>
</dbReference>
<dbReference type="Proteomes" id="UP001058713">
    <property type="component" value="Plasmid unnamed4"/>
</dbReference>
<dbReference type="PROSITE" id="PS01124">
    <property type="entry name" value="HTH_ARAC_FAMILY_2"/>
    <property type="match status" value="1"/>
</dbReference>
<proteinExistence type="predicted"/>
<dbReference type="PANTHER" id="PTHR43130:SF3">
    <property type="entry name" value="HTH-TYPE TRANSCRIPTIONAL REGULATOR RV1931C"/>
    <property type="match status" value="1"/>
</dbReference>
<accession>A0A9Q9HNV4</accession>
<geneLocation type="plasmid" evidence="4 5">
    <name>unnamed4</name>
</geneLocation>
<evidence type="ECO:0000313" key="4">
    <source>
        <dbReference type="EMBL" id="UWQ56344.1"/>
    </source>
</evidence>
<keyword evidence="2" id="KW-0804">Transcription</keyword>
<dbReference type="SMART" id="SM00342">
    <property type="entry name" value="HTH_ARAC"/>
    <property type="match status" value="1"/>
</dbReference>
<dbReference type="SUPFAM" id="SSF52317">
    <property type="entry name" value="Class I glutamine amidotransferase-like"/>
    <property type="match status" value="1"/>
</dbReference>
<name>A0A9Q9HNV4_LEICA</name>
<dbReference type="AlphaFoldDB" id="A0A9Q9HNV4"/>
<dbReference type="EMBL" id="CP081074">
    <property type="protein sequence ID" value="UWQ56344.1"/>
    <property type="molecule type" value="Genomic_DNA"/>
</dbReference>
<dbReference type="Gene3D" id="3.40.50.880">
    <property type="match status" value="1"/>
</dbReference>
<evidence type="ECO:0000256" key="1">
    <source>
        <dbReference type="ARBA" id="ARBA00023015"/>
    </source>
</evidence>
<protein>
    <submittedName>
        <fullName evidence="4">GlxA family transcriptional regulator</fullName>
    </submittedName>
</protein>
<dbReference type="Pfam" id="PF01965">
    <property type="entry name" value="DJ-1_PfpI"/>
    <property type="match status" value="1"/>
</dbReference>
<dbReference type="RefSeq" id="WP_027233986.1">
    <property type="nucleotide sequence ID" value="NZ_CP081074.1"/>
</dbReference>
<dbReference type="GO" id="GO:0003700">
    <property type="term" value="F:DNA-binding transcription factor activity"/>
    <property type="evidence" value="ECO:0007669"/>
    <property type="project" value="InterPro"/>
</dbReference>
<evidence type="ECO:0000313" key="5">
    <source>
        <dbReference type="Proteomes" id="UP001058713"/>
    </source>
</evidence>
<dbReference type="PANTHER" id="PTHR43130">
    <property type="entry name" value="ARAC-FAMILY TRANSCRIPTIONAL REGULATOR"/>
    <property type="match status" value="1"/>
</dbReference>
<dbReference type="KEGG" id="lcae:K3721_20305"/>
<dbReference type="InterPro" id="IPR018060">
    <property type="entry name" value="HTH_AraC"/>
</dbReference>
<dbReference type="Pfam" id="PF12833">
    <property type="entry name" value="HTH_18"/>
    <property type="match status" value="1"/>
</dbReference>
<dbReference type="InterPro" id="IPR029062">
    <property type="entry name" value="Class_I_gatase-like"/>
</dbReference>
<sequence length="324" mass="35396">MQPKSPPIFEFLLFDGFSNMVLASAMEPLRDVRMNSGQEVAGWRVSTLDGAPVTSSSGLQITPDGAFSEDQGNRTLVLVAGYHVREQVTPALLTRLRSAVRRAERVLALDTAAWLLAAAGVLDGHTATIHWQELEAFTETFPKVEVSTARFVRSGPFLTCGGASTALDMMLSLIQDLYGSAAAFGASTMFVYDPSRQSELNRGAARLEQKGSPKVLKAANLMAETIETPLSTAALAKRVSLSERTLARAFQRELGMTPGKYYKMLRLQHARYLSEETHLSLEQIALRCGFSSASSLGRSYSGLYGRTLREARGQERPWVKKSNG</sequence>
<dbReference type="InterPro" id="IPR009057">
    <property type="entry name" value="Homeodomain-like_sf"/>
</dbReference>
<keyword evidence="4" id="KW-0614">Plasmid</keyword>
<dbReference type="CDD" id="cd03136">
    <property type="entry name" value="GATase1_AraC_ArgR_like"/>
    <property type="match status" value="1"/>
</dbReference>
<evidence type="ECO:0000259" key="3">
    <source>
        <dbReference type="PROSITE" id="PS01124"/>
    </source>
</evidence>
<dbReference type="InterPro" id="IPR002818">
    <property type="entry name" value="DJ-1/PfpI"/>
</dbReference>